<reference evidence="2 3" key="1">
    <citation type="submission" date="2016-10" db="EMBL/GenBank/DDBJ databases">
        <authorList>
            <person name="de Groot N.N."/>
        </authorList>
    </citation>
    <scope>NUCLEOTIDE SEQUENCE [LARGE SCALE GENOMIC DNA]</scope>
    <source>
        <strain evidence="2 3">LMG 23650</strain>
    </source>
</reference>
<dbReference type="EMBL" id="FOQU01000011">
    <property type="protein sequence ID" value="SFJ81763.1"/>
    <property type="molecule type" value="Genomic_DNA"/>
</dbReference>
<keyword evidence="2" id="KW-0238">DNA-binding</keyword>
<dbReference type="STRING" id="420953.SAMN05192543_111163"/>
<accession>A0A1I3UGD3</accession>
<dbReference type="RefSeq" id="WP_091019033.1">
    <property type="nucleotide sequence ID" value="NZ_CP041745.1"/>
</dbReference>
<evidence type="ECO:0000259" key="1">
    <source>
        <dbReference type="Pfam" id="PF13744"/>
    </source>
</evidence>
<dbReference type="Gene3D" id="1.10.260.40">
    <property type="entry name" value="lambda repressor-like DNA-binding domains"/>
    <property type="match status" value="1"/>
</dbReference>
<dbReference type="SUPFAM" id="SSF47413">
    <property type="entry name" value="lambda repressor-like DNA-binding domains"/>
    <property type="match status" value="1"/>
</dbReference>
<keyword evidence="3" id="KW-1185">Reference proteome</keyword>
<sequence length="76" mass="8569">MIEIEKGSGNIYADLGIPDAEQMWVKAQLVTKIGELIKERSWTRQEATKILGMTQPELSKVLRGQFRGVNKAKLLL</sequence>
<name>A0A1I3UGD3_9BURK</name>
<dbReference type="GO" id="GO:0003677">
    <property type="term" value="F:DNA binding"/>
    <property type="evidence" value="ECO:0007669"/>
    <property type="project" value="UniProtKB-KW"/>
</dbReference>
<feature type="domain" description="HigA2-like helix-turn-helix" evidence="1">
    <location>
        <begin position="11"/>
        <end position="74"/>
    </location>
</feature>
<protein>
    <submittedName>
        <fullName evidence="2">Predicted DNA-binding protein, contains XRE-type HTH domain</fullName>
    </submittedName>
</protein>
<dbReference type="Pfam" id="PF13744">
    <property type="entry name" value="HTH_37"/>
    <property type="match status" value="1"/>
</dbReference>
<gene>
    <name evidence="2" type="ORF">SAMN05192543_111163</name>
</gene>
<evidence type="ECO:0000313" key="3">
    <source>
        <dbReference type="Proteomes" id="UP000199548"/>
    </source>
</evidence>
<dbReference type="InterPro" id="IPR010982">
    <property type="entry name" value="Lambda_DNA-bd_dom_sf"/>
</dbReference>
<dbReference type="InterPro" id="IPR039554">
    <property type="entry name" value="HigA2-like_HTH"/>
</dbReference>
<evidence type="ECO:0000313" key="2">
    <source>
        <dbReference type="EMBL" id="SFJ81763.1"/>
    </source>
</evidence>
<dbReference type="OrthoDB" id="129377at2"/>
<proteinExistence type="predicted"/>
<organism evidence="2 3">
    <name type="scientific">Paraburkholderia megapolitana</name>
    <dbReference type="NCBI Taxonomy" id="420953"/>
    <lineage>
        <taxon>Bacteria</taxon>
        <taxon>Pseudomonadati</taxon>
        <taxon>Pseudomonadota</taxon>
        <taxon>Betaproteobacteria</taxon>
        <taxon>Burkholderiales</taxon>
        <taxon>Burkholderiaceae</taxon>
        <taxon>Paraburkholderia</taxon>
    </lineage>
</organism>
<dbReference type="Proteomes" id="UP000199548">
    <property type="component" value="Unassembled WGS sequence"/>
</dbReference>
<dbReference type="AlphaFoldDB" id="A0A1I3UGD3"/>